<evidence type="ECO:0000256" key="8">
    <source>
        <dbReference type="PROSITE-ProRule" id="PRU00042"/>
    </source>
</evidence>
<keyword evidence="12" id="KW-1185">Reference proteome</keyword>
<dbReference type="PROSITE" id="PS50157">
    <property type="entry name" value="ZINC_FINGER_C2H2_2"/>
    <property type="match status" value="2"/>
</dbReference>
<dbReference type="SUPFAM" id="SSF57667">
    <property type="entry name" value="beta-beta-alpha zinc fingers"/>
    <property type="match status" value="1"/>
</dbReference>
<keyword evidence="3 8" id="KW-0863">Zinc-finger</keyword>
<feature type="compositionally biased region" description="Basic and acidic residues" evidence="9">
    <location>
        <begin position="316"/>
        <end position="331"/>
    </location>
</feature>
<accession>A0A833SRY2</accession>
<evidence type="ECO:0000256" key="1">
    <source>
        <dbReference type="ARBA" id="ARBA00004123"/>
    </source>
</evidence>
<organism evidence="11 12">
    <name type="scientific">Phytophthora infestans</name>
    <name type="common">Potato late blight agent</name>
    <name type="synonym">Botrytis infestans</name>
    <dbReference type="NCBI Taxonomy" id="4787"/>
    <lineage>
        <taxon>Eukaryota</taxon>
        <taxon>Sar</taxon>
        <taxon>Stramenopiles</taxon>
        <taxon>Oomycota</taxon>
        <taxon>Peronosporomycetes</taxon>
        <taxon>Peronosporales</taxon>
        <taxon>Peronosporaceae</taxon>
        <taxon>Phytophthora</taxon>
    </lineage>
</organism>
<dbReference type="InterPro" id="IPR013087">
    <property type="entry name" value="Znf_C2H2_type"/>
</dbReference>
<proteinExistence type="predicted"/>
<evidence type="ECO:0000259" key="10">
    <source>
        <dbReference type="PROSITE" id="PS50157"/>
    </source>
</evidence>
<feature type="region of interest" description="Disordered" evidence="9">
    <location>
        <begin position="415"/>
        <end position="510"/>
    </location>
</feature>
<evidence type="ECO:0000256" key="2">
    <source>
        <dbReference type="ARBA" id="ARBA00022723"/>
    </source>
</evidence>
<protein>
    <submittedName>
        <fullName evidence="11">C2H2 type zinc finger protein</fullName>
    </submittedName>
</protein>
<dbReference type="AlphaFoldDB" id="A0A833SRY2"/>
<keyword evidence="6" id="KW-0804">Transcription</keyword>
<name>A0A833SRY2_PHYIN</name>
<feature type="compositionally biased region" description="Low complexity" evidence="9">
    <location>
        <begin position="464"/>
        <end position="479"/>
    </location>
</feature>
<keyword evidence="4" id="KW-0862">Zinc</keyword>
<feature type="region of interest" description="Disordered" evidence="9">
    <location>
        <begin position="34"/>
        <end position="96"/>
    </location>
</feature>
<keyword evidence="7" id="KW-0539">Nucleus</keyword>
<feature type="compositionally biased region" description="Basic and acidic residues" evidence="9">
    <location>
        <begin position="490"/>
        <end position="499"/>
    </location>
</feature>
<feature type="region of interest" description="Disordered" evidence="9">
    <location>
        <begin position="211"/>
        <end position="231"/>
    </location>
</feature>
<dbReference type="PANTHER" id="PTHR46179">
    <property type="entry name" value="ZINC FINGER PROTEIN"/>
    <property type="match status" value="1"/>
</dbReference>
<feature type="compositionally biased region" description="Basic and acidic residues" evidence="9">
    <location>
        <begin position="282"/>
        <end position="296"/>
    </location>
</feature>
<dbReference type="Pfam" id="PF00096">
    <property type="entry name" value="zf-C2H2"/>
    <property type="match status" value="2"/>
</dbReference>
<feature type="region of interest" description="Disordered" evidence="9">
    <location>
        <begin position="261"/>
        <end position="361"/>
    </location>
</feature>
<dbReference type="Proteomes" id="UP000602510">
    <property type="component" value="Unassembled WGS sequence"/>
</dbReference>
<dbReference type="Pfam" id="PF13912">
    <property type="entry name" value="zf-C2H2_6"/>
    <property type="match status" value="1"/>
</dbReference>
<dbReference type="GO" id="GO:0005634">
    <property type="term" value="C:nucleus"/>
    <property type="evidence" value="ECO:0007669"/>
    <property type="project" value="UniProtKB-SubCell"/>
</dbReference>
<evidence type="ECO:0000313" key="11">
    <source>
        <dbReference type="EMBL" id="KAF4037853.1"/>
    </source>
</evidence>
<feature type="compositionally biased region" description="Polar residues" evidence="9">
    <location>
        <begin position="56"/>
        <end position="68"/>
    </location>
</feature>
<evidence type="ECO:0000256" key="7">
    <source>
        <dbReference type="ARBA" id="ARBA00023242"/>
    </source>
</evidence>
<dbReference type="InterPro" id="IPR036236">
    <property type="entry name" value="Znf_C2H2_sf"/>
</dbReference>
<keyword evidence="5" id="KW-0805">Transcription regulation</keyword>
<feature type="compositionally biased region" description="Polar residues" evidence="9">
    <location>
        <begin position="417"/>
        <end position="454"/>
    </location>
</feature>
<evidence type="ECO:0000256" key="4">
    <source>
        <dbReference type="ARBA" id="ARBA00022833"/>
    </source>
</evidence>
<reference evidence="11" key="1">
    <citation type="submission" date="2020-04" db="EMBL/GenBank/DDBJ databases">
        <title>Hybrid Assembly of Korean Phytophthora infestans isolates.</title>
        <authorList>
            <person name="Prokchorchik M."/>
            <person name="Lee Y."/>
            <person name="Seo J."/>
            <person name="Cho J.-H."/>
            <person name="Park Y.-E."/>
            <person name="Jang D.-C."/>
            <person name="Im J.-S."/>
            <person name="Choi J.-G."/>
            <person name="Park H.-J."/>
            <person name="Lee G.-B."/>
            <person name="Lee Y.-G."/>
            <person name="Hong S.-Y."/>
            <person name="Cho K."/>
            <person name="Sohn K.H."/>
        </authorList>
    </citation>
    <scope>NUCLEOTIDE SEQUENCE</scope>
    <source>
        <strain evidence="11">KR_1_A1</strain>
    </source>
</reference>
<feature type="region of interest" description="Disordered" evidence="9">
    <location>
        <begin position="1"/>
        <end position="20"/>
    </location>
</feature>
<sequence length="700" mass="76668">MATEGAGSNPPGPVAAQGPLNVLFPVRRVLGMLQRHERLSEQPAPVGPPKPHNQHQENQNGNKETATIRNEEIVTEPPPTQPDGASQEHTLDHVGNTSEESCSKCGKGFSSSASLRTHLTNVYPCDEPRPAMVPKEARFESKACYKCGKTFASWQGLRGHLNRIKPCDQEKSAPAPTTRRRPAASKTCVKCGKTFSSPQSLRIHMNRVKPCDQDLSAPTTPPATSSPTIPLMMNTEDVQKEAERKARARFQARKAYLKKRGRLDELGDPPSPFNLSRNYQKGARDAAPKPDLKRQASDALSQEGDDVETSNIEPQSEAKKQRVHEEQPREEEPVDSPSDVSRMTTEAKVPAPSSPEAPTNTVTAEGSFVHRSNKSHGGDLLAGGCSCPPCVRRWARKLTNRMQQLEDEVVMLRQKKTTGNESATSTDNVLTNSSNAQVASSEGQSRSLENNSDAAASRSEAQPAISSSLASSSNITITSRRPEGSVGTRTDQRREDPSRADGQQQSPIASDWQILGSENGRLMDVYTHINDQILMNEKVVEEESNGHAQFLVSSNPDFSRQVDELRISISTEKTKREITVAALIAREWRPRRDEVKALLENSPAHNSPLDEQAFHAKWSQISNDVSAKDEVIAELEKRMDSLGESGASSRSRYAEMGELSSKMAAEYAAKMALESEREGVYAGLVKSSTRICSLVKNALL</sequence>
<dbReference type="InterPro" id="IPR051061">
    <property type="entry name" value="Zinc_finger_trans_reg"/>
</dbReference>
<dbReference type="PANTHER" id="PTHR46179:SF13">
    <property type="entry name" value="C2H2-TYPE DOMAIN-CONTAINING PROTEIN"/>
    <property type="match status" value="1"/>
</dbReference>
<comment type="subcellular location">
    <subcellularLocation>
        <location evidence="1">Nucleus</location>
    </subcellularLocation>
</comment>
<evidence type="ECO:0000256" key="3">
    <source>
        <dbReference type="ARBA" id="ARBA00022771"/>
    </source>
</evidence>
<evidence type="ECO:0000256" key="9">
    <source>
        <dbReference type="SAM" id="MobiDB-lite"/>
    </source>
</evidence>
<feature type="domain" description="C2H2-type" evidence="10">
    <location>
        <begin position="100"/>
        <end position="128"/>
    </location>
</feature>
<feature type="compositionally biased region" description="Low complexity" evidence="9">
    <location>
        <begin position="216"/>
        <end position="228"/>
    </location>
</feature>
<evidence type="ECO:0000256" key="5">
    <source>
        <dbReference type="ARBA" id="ARBA00023015"/>
    </source>
</evidence>
<dbReference type="Gene3D" id="3.30.160.60">
    <property type="entry name" value="Classic Zinc Finger"/>
    <property type="match status" value="1"/>
</dbReference>
<dbReference type="GO" id="GO:0008270">
    <property type="term" value="F:zinc ion binding"/>
    <property type="evidence" value="ECO:0007669"/>
    <property type="project" value="UniProtKB-KW"/>
</dbReference>
<feature type="domain" description="C2H2-type" evidence="10">
    <location>
        <begin position="186"/>
        <end position="214"/>
    </location>
</feature>
<dbReference type="GO" id="GO:0006357">
    <property type="term" value="P:regulation of transcription by RNA polymerase II"/>
    <property type="evidence" value="ECO:0007669"/>
    <property type="project" value="TreeGrafter"/>
</dbReference>
<gene>
    <name evidence="11" type="ORF">GN244_ATG09980</name>
</gene>
<evidence type="ECO:0000313" key="12">
    <source>
        <dbReference type="Proteomes" id="UP000602510"/>
    </source>
</evidence>
<comment type="caution">
    <text evidence="11">The sequence shown here is derived from an EMBL/GenBank/DDBJ whole genome shotgun (WGS) entry which is preliminary data.</text>
</comment>
<keyword evidence="2" id="KW-0479">Metal-binding</keyword>
<evidence type="ECO:0000256" key="6">
    <source>
        <dbReference type="ARBA" id="ARBA00023163"/>
    </source>
</evidence>
<dbReference type="EMBL" id="WSZM01000226">
    <property type="protein sequence ID" value="KAF4037853.1"/>
    <property type="molecule type" value="Genomic_DNA"/>
</dbReference>